<dbReference type="InterPro" id="IPR011707">
    <property type="entry name" value="Cu-oxidase-like_N"/>
</dbReference>
<dbReference type="AlphaFoldDB" id="A0A835YUJ5"/>
<comment type="similarity">
    <text evidence="1">Belongs to the multicopper oxidase family.</text>
</comment>
<dbReference type="PANTHER" id="PTHR11709:SF518">
    <property type="entry name" value="MULTICOPPER OXIDASE"/>
    <property type="match status" value="1"/>
</dbReference>
<dbReference type="CDD" id="cd13853">
    <property type="entry name" value="CuRO_1_Tth-MCO_like"/>
    <property type="match status" value="1"/>
</dbReference>
<evidence type="ECO:0000256" key="2">
    <source>
        <dbReference type="ARBA" id="ARBA00022723"/>
    </source>
</evidence>
<comment type="caution">
    <text evidence="6">The sequence shown here is derived from an EMBL/GenBank/DDBJ whole genome shotgun (WGS) entry which is preliminary data.</text>
</comment>
<dbReference type="GO" id="GO:0005507">
    <property type="term" value="F:copper ion binding"/>
    <property type="evidence" value="ECO:0007669"/>
    <property type="project" value="InterPro"/>
</dbReference>
<feature type="domain" description="Plastocyanin-like" evidence="5">
    <location>
        <begin position="381"/>
        <end position="451"/>
    </location>
</feature>
<evidence type="ECO:0000256" key="1">
    <source>
        <dbReference type="ARBA" id="ARBA00010609"/>
    </source>
</evidence>
<evidence type="ECO:0000313" key="7">
    <source>
        <dbReference type="Proteomes" id="UP000664859"/>
    </source>
</evidence>
<dbReference type="OrthoDB" id="2121828at2759"/>
<dbReference type="PANTHER" id="PTHR11709">
    <property type="entry name" value="MULTI-COPPER OXIDASE"/>
    <property type="match status" value="1"/>
</dbReference>
<dbReference type="Proteomes" id="UP000664859">
    <property type="component" value="Unassembled WGS sequence"/>
</dbReference>
<keyword evidence="3" id="KW-0560">Oxidoreductase</keyword>
<keyword evidence="2" id="KW-0479">Metal-binding</keyword>
<dbReference type="InterPro" id="IPR002355">
    <property type="entry name" value="Cu_oxidase_Cu_BS"/>
</dbReference>
<organism evidence="6 7">
    <name type="scientific">Tribonema minus</name>
    <dbReference type="NCBI Taxonomy" id="303371"/>
    <lineage>
        <taxon>Eukaryota</taxon>
        <taxon>Sar</taxon>
        <taxon>Stramenopiles</taxon>
        <taxon>Ochrophyta</taxon>
        <taxon>PX clade</taxon>
        <taxon>Xanthophyceae</taxon>
        <taxon>Tribonematales</taxon>
        <taxon>Tribonemataceae</taxon>
        <taxon>Tribonema</taxon>
    </lineage>
</organism>
<reference evidence="6" key="1">
    <citation type="submission" date="2021-02" db="EMBL/GenBank/DDBJ databases">
        <title>First Annotated Genome of the Yellow-green Alga Tribonema minus.</title>
        <authorList>
            <person name="Mahan K.M."/>
        </authorList>
    </citation>
    <scope>NUCLEOTIDE SEQUENCE</scope>
    <source>
        <strain evidence="6">UTEX B ZZ1240</strain>
    </source>
</reference>
<evidence type="ECO:0000259" key="4">
    <source>
        <dbReference type="Pfam" id="PF07731"/>
    </source>
</evidence>
<dbReference type="EMBL" id="JAFCMP010000290">
    <property type="protein sequence ID" value="KAG5181816.1"/>
    <property type="molecule type" value="Genomic_DNA"/>
</dbReference>
<dbReference type="InterPro" id="IPR011042">
    <property type="entry name" value="6-blade_b-propeller_TolB-like"/>
</dbReference>
<dbReference type="InterPro" id="IPR045087">
    <property type="entry name" value="Cu-oxidase_fam"/>
</dbReference>
<evidence type="ECO:0000256" key="3">
    <source>
        <dbReference type="ARBA" id="ARBA00023002"/>
    </source>
</evidence>
<protein>
    <recommendedName>
        <fullName evidence="8">Multicopper oxidase</fullName>
    </recommendedName>
</protein>
<dbReference type="PROSITE" id="PS00080">
    <property type="entry name" value="MULTICOPPER_OXIDASE2"/>
    <property type="match status" value="1"/>
</dbReference>
<sequence>MLIPPELLDSKVTIPFEQVKVLTKGNRNPFRIFYREKDDTLFIGDIGQGDGGTTERIFKAPGISKIAAAPKAKPYNWGWPCIEGLYQNSMFVGTDEYKLYDALSEVQRQEYLQAEYGDDNVCGPVYTAATDYTNGDLPSKYADAMWKPPIFEYRTGALDPNHSGVCMGDTSAAVTSVHVYDGLDLPEALQGKLIFSDKIIGCMWYFDTDKDGQPTNLNSPHALMTASNIIDMQEGPDGALYLVHFDDQINRITRMYAAGMGPAKGVDTPPPTNAPTAAPFAAPEVPVAETCFAPDNMPELEWTEQADGSFSGTLELSAVEMVKGGGTIVTRGFNGMVPGPVIRMQACNTYKLRLVNDQAGWPAGLNADQIGGVNGFHDPTVTNLHLHGLHISGMAPGDSMDTLLEAGEMNVYTYTIPCEHASGTFWYHPHGHGSTALQADGGAAGMLIVEGAPRESAKFPPAYNAMPEQLLVVQDINTDLLGRLAGYSGDSLFSKSPMMKPFTMVNGCDPADAPADVALAAGQWTKLRMLNVGTQYNSVLSIVPAVPAADPCDVQLLAKDGVWLSDAPRVITPLDNAINFKLPANALSLFFSLSSRVDVAIRCPAAGMHKIVQQRINDPSCLPGCLKDTYQHPTIATITVGAAAGAPAPALPKLKPCRPGYLMDIVPTAATEQVDLTIRVDGFSVNNLPGALYTGVADAAPMTTMTLGQPYQWVIDGSANHPFHAHVNHMMLSVDIQPWDQVQANWHMPGDWLDSISVQGQAPVLIRPDHFSGPMVMHCHIAAHADMGLMGFSTIEGKDVVAEDWGTC</sequence>
<proteinExistence type="inferred from homology"/>
<evidence type="ECO:0000259" key="5">
    <source>
        <dbReference type="Pfam" id="PF07732"/>
    </source>
</evidence>
<gene>
    <name evidence="6" type="ORF">JKP88DRAFT_199693</name>
</gene>
<dbReference type="Gene3D" id="2.60.40.420">
    <property type="entry name" value="Cupredoxins - blue copper proteins"/>
    <property type="match status" value="3"/>
</dbReference>
<dbReference type="Pfam" id="PF07732">
    <property type="entry name" value="Cu-oxidase_3"/>
    <property type="match status" value="1"/>
</dbReference>
<feature type="domain" description="Plastocyanin-like" evidence="4">
    <location>
        <begin position="699"/>
        <end position="791"/>
    </location>
</feature>
<dbReference type="InterPro" id="IPR011706">
    <property type="entry name" value="Cu-oxidase_C"/>
</dbReference>
<name>A0A835YUJ5_9STRA</name>
<keyword evidence="7" id="KW-1185">Reference proteome</keyword>
<evidence type="ECO:0008006" key="8">
    <source>
        <dbReference type="Google" id="ProtNLM"/>
    </source>
</evidence>
<accession>A0A835YUJ5</accession>
<evidence type="ECO:0000313" key="6">
    <source>
        <dbReference type="EMBL" id="KAG5181816.1"/>
    </source>
</evidence>
<dbReference type="GO" id="GO:0016491">
    <property type="term" value="F:oxidoreductase activity"/>
    <property type="evidence" value="ECO:0007669"/>
    <property type="project" value="UniProtKB-KW"/>
</dbReference>
<dbReference type="Gene3D" id="2.120.10.30">
    <property type="entry name" value="TolB, C-terminal domain"/>
    <property type="match status" value="1"/>
</dbReference>
<dbReference type="InterPro" id="IPR008972">
    <property type="entry name" value="Cupredoxin"/>
</dbReference>
<dbReference type="Pfam" id="PF07731">
    <property type="entry name" value="Cu-oxidase_2"/>
    <property type="match status" value="1"/>
</dbReference>
<dbReference type="SUPFAM" id="SSF49503">
    <property type="entry name" value="Cupredoxins"/>
    <property type="match status" value="2"/>
</dbReference>